<evidence type="ECO:0000313" key="8">
    <source>
        <dbReference type="Ensembl" id="ENSPSMP00000025316.1"/>
    </source>
</evidence>
<dbReference type="GO" id="GO:0044580">
    <property type="term" value="P:butyryl-CoA catabolic process"/>
    <property type="evidence" value="ECO:0007669"/>
    <property type="project" value="Ensembl"/>
</dbReference>
<reference evidence="8" key="1">
    <citation type="submission" date="2025-08" db="UniProtKB">
        <authorList>
            <consortium name="Ensembl"/>
        </authorList>
    </citation>
    <scope>IDENTIFICATION</scope>
</reference>
<protein>
    <recommendedName>
        <fullName evidence="7">Nudix hydrolase domain-containing protein</fullName>
    </recommendedName>
</protein>
<dbReference type="Gene3D" id="3.90.79.10">
    <property type="entry name" value="Nucleoside Triphosphate Pyrophosphohydrolase"/>
    <property type="match status" value="1"/>
</dbReference>
<dbReference type="GO" id="GO:0010945">
    <property type="term" value="F:coenzyme A diphosphatase activity"/>
    <property type="evidence" value="ECO:0007669"/>
    <property type="project" value="InterPro"/>
</dbReference>
<evidence type="ECO:0000256" key="3">
    <source>
        <dbReference type="ARBA" id="ARBA00022723"/>
    </source>
</evidence>
<evidence type="ECO:0000256" key="6">
    <source>
        <dbReference type="ARBA" id="ARBA00023211"/>
    </source>
</evidence>
<sequence length="246" mass="25688">MPPDCLSAEGERRCRQLLAGATARLRARPASAAVLVPLCSVRGVPALLYTLRSSRLAGRHKGDVSFPGGKCEAADPDVVHTALRETREELGLAVPEEQVWGTLRPVYDTQKATVVPVIAGVGPLDLRSLRPNPEEVSGGTIGAPDCPMVGGSSGHPLATFSLPPAHRWMRCLCCRWPTCCRRRIRATLTSAGAASSATLSLSSCMDHTGSGGSQLSSPSSPCSCWHLAPTSPARPSPSCSGAEGCP</sequence>
<dbReference type="GO" id="GO:1901289">
    <property type="term" value="P:succinyl-CoA catabolic process"/>
    <property type="evidence" value="ECO:0007669"/>
    <property type="project" value="Ensembl"/>
</dbReference>
<keyword evidence="9" id="KW-1185">Reference proteome</keyword>
<dbReference type="GO" id="GO:0015938">
    <property type="term" value="P:coenzyme A catabolic process"/>
    <property type="evidence" value="ECO:0007669"/>
    <property type="project" value="Ensembl"/>
</dbReference>
<reference evidence="8" key="2">
    <citation type="submission" date="2025-09" db="UniProtKB">
        <authorList>
            <consortium name="Ensembl"/>
        </authorList>
    </citation>
    <scope>IDENTIFICATION</scope>
</reference>
<feature type="domain" description="Nudix hydrolase" evidence="7">
    <location>
        <begin position="25"/>
        <end position="170"/>
    </location>
</feature>
<keyword evidence="3" id="KW-0479">Metal-binding</keyword>
<dbReference type="Proteomes" id="UP000694414">
    <property type="component" value="Unplaced"/>
</dbReference>
<dbReference type="AlphaFoldDB" id="A0A8C9A1M0"/>
<keyword evidence="6" id="KW-0464">Manganese</keyword>
<keyword evidence="4" id="KW-0378">Hydrolase</keyword>
<dbReference type="GO" id="GO:0005739">
    <property type="term" value="C:mitochondrion"/>
    <property type="evidence" value="ECO:0007669"/>
    <property type="project" value="Ensembl"/>
</dbReference>
<accession>A0A8C9A1M0</accession>
<dbReference type="Pfam" id="PF00293">
    <property type="entry name" value="NUDIX"/>
    <property type="match status" value="1"/>
</dbReference>
<organism evidence="8 9">
    <name type="scientific">Prolemur simus</name>
    <name type="common">Greater bamboo lemur</name>
    <name type="synonym">Hapalemur simus</name>
    <dbReference type="NCBI Taxonomy" id="1328070"/>
    <lineage>
        <taxon>Eukaryota</taxon>
        <taxon>Metazoa</taxon>
        <taxon>Chordata</taxon>
        <taxon>Craniata</taxon>
        <taxon>Vertebrata</taxon>
        <taxon>Euteleostomi</taxon>
        <taxon>Mammalia</taxon>
        <taxon>Eutheria</taxon>
        <taxon>Euarchontoglires</taxon>
        <taxon>Primates</taxon>
        <taxon>Strepsirrhini</taxon>
        <taxon>Lemuriformes</taxon>
        <taxon>Lemuridae</taxon>
        <taxon>Prolemur</taxon>
    </lineage>
</organism>
<dbReference type="GO" id="GO:2001294">
    <property type="term" value="P:malonyl-CoA catabolic process"/>
    <property type="evidence" value="ECO:0007669"/>
    <property type="project" value="Ensembl"/>
</dbReference>
<name>A0A8C9A1M0_PROSS</name>
<dbReference type="GO" id="GO:0046356">
    <property type="term" value="P:acetyl-CoA catabolic process"/>
    <property type="evidence" value="ECO:0007669"/>
    <property type="project" value="Ensembl"/>
</dbReference>
<dbReference type="GO" id="GO:0036114">
    <property type="term" value="P:medium-chain fatty-acyl-CoA catabolic process"/>
    <property type="evidence" value="ECO:0007669"/>
    <property type="project" value="Ensembl"/>
</dbReference>
<dbReference type="CDD" id="cd03426">
    <property type="entry name" value="NUDIX_CoAse_Nudt7"/>
    <property type="match status" value="1"/>
</dbReference>
<proteinExistence type="predicted"/>
<dbReference type="GO" id="GO:0030145">
    <property type="term" value="F:manganese ion binding"/>
    <property type="evidence" value="ECO:0007669"/>
    <property type="project" value="Ensembl"/>
</dbReference>
<dbReference type="GO" id="GO:0000287">
    <property type="term" value="F:magnesium ion binding"/>
    <property type="evidence" value="ECO:0007669"/>
    <property type="project" value="Ensembl"/>
</dbReference>
<dbReference type="GO" id="GO:1902859">
    <property type="term" value="P:propionyl-CoA catabolic process"/>
    <property type="evidence" value="ECO:0007669"/>
    <property type="project" value="Ensembl"/>
</dbReference>
<dbReference type="InterPro" id="IPR045121">
    <property type="entry name" value="CoAse"/>
</dbReference>
<evidence type="ECO:0000256" key="5">
    <source>
        <dbReference type="ARBA" id="ARBA00022842"/>
    </source>
</evidence>
<dbReference type="Ensembl" id="ENSPSMT00000029335.1">
    <property type="protein sequence ID" value="ENSPSMP00000025316.1"/>
    <property type="gene ID" value="ENSPSMG00000017796.1"/>
</dbReference>
<dbReference type="PANTHER" id="PTHR12992">
    <property type="entry name" value="NUDIX HYDROLASE"/>
    <property type="match status" value="1"/>
</dbReference>
<evidence type="ECO:0000256" key="2">
    <source>
        <dbReference type="ARBA" id="ARBA00001946"/>
    </source>
</evidence>
<comment type="cofactor">
    <cofactor evidence="2">
        <name>Mg(2+)</name>
        <dbReference type="ChEBI" id="CHEBI:18420"/>
    </cofactor>
</comment>
<dbReference type="SUPFAM" id="SSF55811">
    <property type="entry name" value="Nudix"/>
    <property type="match status" value="1"/>
</dbReference>
<dbReference type="PANTHER" id="PTHR12992:SF11">
    <property type="entry name" value="MITOCHONDRIAL COENZYME A DIPHOSPHATASE NUDT8"/>
    <property type="match status" value="1"/>
</dbReference>
<dbReference type="InterPro" id="IPR000086">
    <property type="entry name" value="NUDIX_hydrolase_dom"/>
</dbReference>
<dbReference type="GeneTree" id="ENSGT00940000162775"/>
<evidence type="ECO:0000313" key="9">
    <source>
        <dbReference type="Proteomes" id="UP000694414"/>
    </source>
</evidence>
<dbReference type="PROSITE" id="PS51462">
    <property type="entry name" value="NUDIX"/>
    <property type="match status" value="1"/>
</dbReference>
<comment type="cofactor">
    <cofactor evidence="1">
        <name>Mn(2+)</name>
        <dbReference type="ChEBI" id="CHEBI:29035"/>
    </cofactor>
</comment>
<keyword evidence="5" id="KW-0460">Magnesium</keyword>
<evidence type="ECO:0000256" key="1">
    <source>
        <dbReference type="ARBA" id="ARBA00001936"/>
    </source>
</evidence>
<evidence type="ECO:0000256" key="4">
    <source>
        <dbReference type="ARBA" id="ARBA00022801"/>
    </source>
</evidence>
<dbReference type="InterPro" id="IPR015797">
    <property type="entry name" value="NUDIX_hydrolase-like_dom_sf"/>
</dbReference>
<evidence type="ECO:0000259" key="7">
    <source>
        <dbReference type="PROSITE" id="PS51462"/>
    </source>
</evidence>